<protein>
    <submittedName>
        <fullName evidence="1">Uncharacterized protein</fullName>
    </submittedName>
</protein>
<sequence>MALVRHKGDGLEAFMKLALLLSFLFSLSAFGAGRCPTRDEVIEFGKLEREYNFKAQLDLFRKNNLDIDLCLKHGTSLGWATQIYGKMWDEGRLDEVNGFIDFLLKNGANPNLPLAIDSNRPIDELA</sequence>
<dbReference type="EMBL" id="PCWO01000036">
    <property type="protein sequence ID" value="PIR04787.1"/>
    <property type="molecule type" value="Genomic_DNA"/>
</dbReference>
<proteinExistence type="predicted"/>
<dbReference type="Proteomes" id="UP000229893">
    <property type="component" value="Unassembled WGS sequence"/>
</dbReference>
<reference evidence="1 2" key="1">
    <citation type="submission" date="2017-09" db="EMBL/GenBank/DDBJ databases">
        <title>Depth-based differentiation of microbial function through sediment-hosted aquifers and enrichment of novel symbionts in the deep terrestrial subsurface.</title>
        <authorList>
            <person name="Probst A.J."/>
            <person name="Ladd B."/>
            <person name="Jarett J.K."/>
            <person name="Geller-Mcgrath D.E."/>
            <person name="Sieber C.M."/>
            <person name="Emerson J.B."/>
            <person name="Anantharaman K."/>
            <person name="Thomas B.C."/>
            <person name="Malmstrom R."/>
            <person name="Stieglmeier M."/>
            <person name="Klingl A."/>
            <person name="Woyke T."/>
            <person name="Ryan C.M."/>
            <person name="Banfield J.F."/>
        </authorList>
    </citation>
    <scope>NUCLEOTIDE SEQUENCE [LARGE SCALE GENOMIC DNA]</scope>
    <source>
        <strain evidence="1">CG11_big_fil_rev_8_21_14_0_20_35_14</strain>
    </source>
</reference>
<dbReference type="AlphaFoldDB" id="A0A2H0N7F1"/>
<feature type="non-terminal residue" evidence="1">
    <location>
        <position position="126"/>
    </location>
</feature>
<evidence type="ECO:0000313" key="1">
    <source>
        <dbReference type="EMBL" id="PIR04787.1"/>
    </source>
</evidence>
<gene>
    <name evidence="1" type="ORF">COV57_02505</name>
</gene>
<evidence type="ECO:0000313" key="2">
    <source>
        <dbReference type="Proteomes" id="UP000229893"/>
    </source>
</evidence>
<accession>A0A2H0N7F1</accession>
<organism evidence="1 2">
    <name type="scientific">Candidatus Liptonbacteria bacterium CG11_big_fil_rev_8_21_14_0_20_35_14</name>
    <dbReference type="NCBI Taxonomy" id="1974634"/>
    <lineage>
        <taxon>Bacteria</taxon>
        <taxon>Candidatus Liptoniibacteriota</taxon>
    </lineage>
</organism>
<name>A0A2H0N7F1_9BACT</name>
<comment type="caution">
    <text evidence="1">The sequence shown here is derived from an EMBL/GenBank/DDBJ whole genome shotgun (WGS) entry which is preliminary data.</text>
</comment>